<protein>
    <submittedName>
        <fullName evidence="2">TIGR03088 family PEP-CTERM/XrtA system glycosyltransferase</fullName>
    </submittedName>
</protein>
<comment type="caution">
    <text evidence="2">The sequence shown here is derived from an EMBL/GenBank/DDBJ whole genome shotgun (WGS) entry which is preliminary data.</text>
</comment>
<evidence type="ECO:0000313" key="3">
    <source>
        <dbReference type="Proteomes" id="UP000613266"/>
    </source>
</evidence>
<dbReference type="Gene3D" id="3.40.50.2000">
    <property type="entry name" value="Glycogen Phosphorylase B"/>
    <property type="match status" value="2"/>
</dbReference>
<dbReference type="Proteomes" id="UP000613266">
    <property type="component" value="Unassembled WGS sequence"/>
</dbReference>
<dbReference type="EMBL" id="JAEDAK010000003">
    <property type="protein sequence ID" value="MBH9576521.1"/>
    <property type="molecule type" value="Genomic_DNA"/>
</dbReference>
<evidence type="ECO:0000259" key="1">
    <source>
        <dbReference type="Pfam" id="PF13439"/>
    </source>
</evidence>
<feature type="domain" description="Glycosyltransferase subfamily 4-like N-terminal" evidence="1">
    <location>
        <begin position="15"/>
        <end position="173"/>
    </location>
</feature>
<evidence type="ECO:0000313" key="2">
    <source>
        <dbReference type="EMBL" id="MBH9576521.1"/>
    </source>
</evidence>
<name>A0A931J1B2_9BURK</name>
<dbReference type="RefSeq" id="WP_198110131.1">
    <property type="nucleotide sequence ID" value="NZ_JAEDAK010000003.1"/>
</dbReference>
<dbReference type="Pfam" id="PF13692">
    <property type="entry name" value="Glyco_trans_1_4"/>
    <property type="match status" value="1"/>
</dbReference>
<dbReference type="PANTHER" id="PTHR45947:SF3">
    <property type="entry name" value="SULFOQUINOVOSYL TRANSFERASE SQD2"/>
    <property type="match status" value="1"/>
</dbReference>
<reference evidence="2" key="1">
    <citation type="submission" date="2020-12" db="EMBL/GenBank/DDBJ databases">
        <title>The genome sequence of Inhella sp. 1Y17.</title>
        <authorList>
            <person name="Liu Y."/>
        </authorList>
    </citation>
    <scope>NUCLEOTIDE SEQUENCE</scope>
    <source>
        <strain evidence="2">1Y17</strain>
    </source>
</reference>
<accession>A0A931J1B2</accession>
<sequence length="377" mass="41537">MKPLVLHLLYRFDTGGLENGVVNLINRLDGYRHAVLAIDHCAPAFCERVQRADTEFISLRKPPGQTVKLLPRVVRELRRLQPAVVHSRNLAALELQPAAWWAGVPVRLHGEHGRDTEDLHGLSRRHQWMRRVNRPFVQHWVALSGELESYLGERVGVPPERITRICNGVDTQRFQAPGRRQPIEGSPFNDSALFLFGTVGRMQPVKAQTLLVQAFIKALQSQPALRERARLVLIGDGPLRAQCAELLQSADMAHLAWLPGERRDVPQLLQGLDAFVLPSLGEGISNTILEAMATGLPVLAAAVGGNPELVQTDHTGALVPAGDVAAFARVMAAWAREPQTAQALGVAARLRAEQQFSLDTMVQTYDALYARALNPSN</sequence>
<gene>
    <name evidence="2" type="ORF">I7X39_06360</name>
</gene>
<organism evidence="2 3">
    <name type="scientific">Inhella proteolytica</name>
    <dbReference type="NCBI Taxonomy" id="2795029"/>
    <lineage>
        <taxon>Bacteria</taxon>
        <taxon>Pseudomonadati</taxon>
        <taxon>Pseudomonadota</taxon>
        <taxon>Betaproteobacteria</taxon>
        <taxon>Burkholderiales</taxon>
        <taxon>Sphaerotilaceae</taxon>
        <taxon>Inhella</taxon>
    </lineage>
</organism>
<dbReference type="InterPro" id="IPR050194">
    <property type="entry name" value="Glycosyltransferase_grp1"/>
</dbReference>
<dbReference type="AlphaFoldDB" id="A0A931J1B2"/>
<dbReference type="InterPro" id="IPR017522">
    <property type="entry name" value="Sugar_tfrase_PEP-CTERM_Stp2"/>
</dbReference>
<dbReference type="PANTHER" id="PTHR45947">
    <property type="entry name" value="SULFOQUINOVOSYL TRANSFERASE SQD2"/>
    <property type="match status" value="1"/>
</dbReference>
<dbReference type="NCBIfam" id="TIGR03088">
    <property type="entry name" value="stp2"/>
    <property type="match status" value="1"/>
</dbReference>
<dbReference type="SUPFAM" id="SSF53756">
    <property type="entry name" value="UDP-Glycosyltransferase/glycogen phosphorylase"/>
    <property type="match status" value="1"/>
</dbReference>
<dbReference type="InterPro" id="IPR028098">
    <property type="entry name" value="Glyco_trans_4-like_N"/>
</dbReference>
<proteinExistence type="predicted"/>
<dbReference type="Pfam" id="PF13439">
    <property type="entry name" value="Glyco_transf_4"/>
    <property type="match status" value="1"/>
</dbReference>
<dbReference type="GO" id="GO:0016757">
    <property type="term" value="F:glycosyltransferase activity"/>
    <property type="evidence" value="ECO:0007669"/>
    <property type="project" value="UniProtKB-ARBA"/>
</dbReference>
<keyword evidence="3" id="KW-1185">Reference proteome</keyword>